<proteinExistence type="predicted"/>
<dbReference type="AlphaFoldDB" id="A0A652YS59"/>
<name>A0A652YS59_NOCGL</name>
<dbReference type="Pfam" id="PF11887">
    <property type="entry name" value="Mce4_CUP1"/>
    <property type="match status" value="1"/>
</dbReference>
<feature type="domain" description="Mce/MlaD" evidence="1">
    <location>
        <begin position="44"/>
        <end position="117"/>
    </location>
</feature>
<dbReference type="PANTHER" id="PTHR33371">
    <property type="entry name" value="INTERMEMBRANE PHOSPHOLIPID TRANSPORT SYSTEM BINDING PROTEIN MLAD-RELATED"/>
    <property type="match status" value="1"/>
</dbReference>
<gene>
    <name evidence="3" type="ORF">FNL38_102116</name>
</gene>
<dbReference type="Pfam" id="PF02470">
    <property type="entry name" value="MlaD"/>
    <property type="match status" value="1"/>
</dbReference>
<feature type="domain" description="Mammalian cell entry C-terminal" evidence="2">
    <location>
        <begin position="125"/>
        <end position="341"/>
    </location>
</feature>
<dbReference type="GO" id="GO:0051701">
    <property type="term" value="P:biological process involved in interaction with host"/>
    <property type="evidence" value="ECO:0007669"/>
    <property type="project" value="TreeGrafter"/>
</dbReference>
<sequence length="416" mass="42844">MDRLTTRTKMAYALRGAVAIAVAVVAAVAMVLRGSGNLERSTDVYVAVPADAGLISGEAPVRYHGVNIGRIGDIDSGTTESVVQLQIDTGEASKIPADVVARVVPRTFFGDIYMQLVDNPNAQSQTTLSQGDTIPMDTGPEAVALYDVYTELVSVLTAMRPEKMHTALTALGQALDGNGAEIGATIDNLSAASAVLTPAAHQFLDSTPEFTSVVDALDRATPDILDTLAAATSVSNSMVANQENLERSMSAAAVFAATLDNFVAENTGNIITVIDSTGKILATTAANPEGLRSTLANAGAFGAAGARVFSTGKFNITAVPTFADPLPYTGEDCPQYVDERGAQCSGTNLSSGTTLIPVTGGADEASALLFLEDQLLGNPPLDNTPLDNTAGDATAPNPATTLMLGPLVRGNEVSIP</sequence>
<dbReference type="InterPro" id="IPR024516">
    <property type="entry name" value="Mce_C"/>
</dbReference>
<evidence type="ECO:0000259" key="2">
    <source>
        <dbReference type="Pfam" id="PF11887"/>
    </source>
</evidence>
<organism evidence="3">
    <name type="scientific">Nocardia globerula</name>
    <dbReference type="NCBI Taxonomy" id="1818"/>
    <lineage>
        <taxon>Bacteria</taxon>
        <taxon>Bacillati</taxon>
        <taxon>Actinomycetota</taxon>
        <taxon>Actinomycetes</taxon>
        <taxon>Mycobacteriales</taxon>
        <taxon>Nocardiaceae</taxon>
        <taxon>Nocardia</taxon>
    </lineage>
</organism>
<dbReference type="EMBL" id="VNIQ01000002">
    <property type="protein sequence ID" value="TYQ05987.1"/>
    <property type="molecule type" value="Genomic_DNA"/>
</dbReference>
<dbReference type="InterPro" id="IPR052336">
    <property type="entry name" value="MlaD_Phospholipid_Transporter"/>
</dbReference>
<accession>A0A652YS59</accession>
<dbReference type="InterPro" id="IPR003399">
    <property type="entry name" value="Mce/MlaD"/>
</dbReference>
<evidence type="ECO:0000259" key="1">
    <source>
        <dbReference type="Pfam" id="PF02470"/>
    </source>
</evidence>
<comment type="caution">
    <text evidence="3">The sequence shown here is derived from an EMBL/GenBank/DDBJ whole genome shotgun (WGS) entry which is preliminary data.</text>
</comment>
<evidence type="ECO:0000313" key="3">
    <source>
        <dbReference type="EMBL" id="TYQ05987.1"/>
    </source>
</evidence>
<protein>
    <submittedName>
        <fullName evidence="3">Virulence factor Mce-like protein</fullName>
    </submittedName>
</protein>
<reference evidence="3" key="1">
    <citation type="submission" date="2019-07" db="EMBL/GenBank/DDBJ databases">
        <title>Genomic Encyclopedia of Type Strains, Phase IV (KMG-IV): sequencing the most valuable type-strain genomes for metagenomic binning, comparative biology and taxonomic classification.</title>
        <authorList>
            <person name="Goeker M."/>
        </authorList>
    </citation>
    <scope>NUCLEOTIDE SEQUENCE</scope>
    <source>
        <strain evidence="3">DSM 44596</strain>
    </source>
</reference>
<dbReference type="PANTHER" id="PTHR33371:SF19">
    <property type="entry name" value="MCE-FAMILY PROTEIN MCE4A"/>
    <property type="match status" value="1"/>
</dbReference>
<dbReference type="GO" id="GO:0005576">
    <property type="term" value="C:extracellular region"/>
    <property type="evidence" value="ECO:0007669"/>
    <property type="project" value="TreeGrafter"/>
</dbReference>